<sequence>MNTTDLSVINFYFINCGNSSFKEPICRVQISNFSRIMSSLAELTLIKNLFYNISLKSFLICLSRFKFIEFYQLSMF</sequence>
<organism evidence="1 2">
    <name type="scientific">Leptospira interrogans serovar Manilae</name>
    <dbReference type="NCBI Taxonomy" id="214675"/>
    <lineage>
        <taxon>Bacteria</taxon>
        <taxon>Pseudomonadati</taxon>
        <taxon>Spirochaetota</taxon>
        <taxon>Spirochaetia</taxon>
        <taxon>Leptospirales</taxon>
        <taxon>Leptospiraceae</taxon>
        <taxon>Leptospira</taxon>
    </lineage>
</organism>
<name>A0AAQ1P3Q6_LEPIR</name>
<evidence type="ECO:0000313" key="2">
    <source>
        <dbReference type="Proteomes" id="UP000234460"/>
    </source>
</evidence>
<dbReference type="Proteomes" id="UP000234460">
    <property type="component" value="Chromosome LMANV2"/>
</dbReference>
<dbReference type="AlphaFoldDB" id="A0AAQ1P3Q6"/>
<reference evidence="1 2" key="1">
    <citation type="submission" date="2017-11" db="EMBL/GenBank/DDBJ databases">
        <authorList>
            <person name="Lechat P."/>
        </authorList>
    </citation>
    <scope>NUCLEOTIDE SEQUENCE [LARGE SCALE GENOMIC DNA]</scope>
    <source>
        <strain evidence="1">L495</strain>
    </source>
</reference>
<accession>A0AAQ1P3Q6</accession>
<protein>
    <submittedName>
        <fullName evidence="1">Uncharacterized protein</fullName>
    </submittedName>
</protein>
<proteinExistence type="predicted"/>
<gene>
    <name evidence="1" type="ORF">LMANV2_80115</name>
</gene>
<comment type="caution">
    <text evidence="1">The sequence shown here is derived from an EMBL/GenBank/DDBJ whole genome shotgun (WGS) entry which is preliminary data.</text>
</comment>
<evidence type="ECO:0000313" key="1">
    <source>
        <dbReference type="EMBL" id="SOR63765.1"/>
    </source>
</evidence>
<dbReference type="EMBL" id="OEJX01000078">
    <property type="protein sequence ID" value="SOR63765.1"/>
    <property type="molecule type" value="Genomic_DNA"/>
</dbReference>